<dbReference type="GO" id="GO:0006886">
    <property type="term" value="P:intracellular protein transport"/>
    <property type="evidence" value="ECO:0007669"/>
    <property type="project" value="InterPro"/>
</dbReference>
<dbReference type="WBParaSite" id="SMUV_0000101501-mRNA-1">
    <property type="protein sequence ID" value="SMUV_0000101501-mRNA-1"/>
    <property type="gene ID" value="SMUV_0000101501"/>
</dbReference>
<dbReference type="SUPFAM" id="SSF57903">
    <property type="entry name" value="FYVE/PHD zinc finger"/>
    <property type="match status" value="1"/>
</dbReference>
<dbReference type="InterPro" id="IPR017455">
    <property type="entry name" value="Znf_FYVE-rel"/>
</dbReference>
<dbReference type="GO" id="GO:0006887">
    <property type="term" value="P:exocytosis"/>
    <property type="evidence" value="ECO:0007669"/>
    <property type="project" value="TreeGrafter"/>
</dbReference>
<evidence type="ECO:0000256" key="4">
    <source>
        <dbReference type="PROSITE-ProRule" id="PRU00091"/>
    </source>
</evidence>
<keyword evidence="1" id="KW-0479">Metal-binding</keyword>
<keyword evidence="7" id="KW-1185">Reference proteome</keyword>
<dbReference type="InterPro" id="IPR011011">
    <property type="entry name" value="Znf_FYVE_PHD"/>
</dbReference>
<evidence type="ECO:0000256" key="1">
    <source>
        <dbReference type="ARBA" id="ARBA00022723"/>
    </source>
</evidence>
<keyword evidence="3" id="KW-0862">Zinc</keyword>
<dbReference type="PANTHER" id="PTHR45729:SF6">
    <property type="entry name" value="RABPHILIN, ISOFORM A"/>
    <property type="match status" value="1"/>
</dbReference>
<sequence>MFYGRGNHSKWVMPDDRRLLLKAQMRMGWSTRTHEEEEERRALLENKPRVLKKILPSEQSTICNLINKVESVNEREKRRVGHLKARLEKIEASAQGNGTTNCYICSTKFAYFPIFKSYPAVCQKCGKKICSRDCGQTVPGEGNEPRRYICKVCNEREEFWKKSNAWFFNAVPEYIQPTEREISDMFTSSDGWIHAKPKAGYSDEAFRGRFSSTGKRDVRIPPRWINEKVNTSMSESGVSGDGTPPSEDSRIPEVLEATHIYDSSVTDVMQQEVSDSKQNDVFPEKDETLISEAKSIDSGGNRFQVAQSDVLVNVQVDNGGMSTLSQEVEANDATVADVSINNNKNDLDIFSSVATDSENLKYYSSSEPCTSGIRPTGLSDKRNTLPLKNSVTSDFISVPTSSTSELPVKLPLRNAESSPIQHSSFKDDEKILPDYENAVKIDEIVDFRK</sequence>
<feature type="domain" description="RabBD" evidence="6">
    <location>
        <begin position="48"/>
        <end position="170"/>
    </location>
</feature>
<dbReference type="PROSITE" id="PS50916">
    <property type="entry name" value="RABBD"/>
    <property type="match status" value="1"/>
</dbReference>
<evidence type="ECO:0000259" key="5">
    <source>
        <dbReference type="PROSITE" id="PS50178"/>
    </source>
</evidence>
<evidence type="ECO:0000259" key="6">
    <source>
        <dbReference type="PROSITE" id="PS50916"/>
    </source>
</evidence>
<dbReference type="InterPro" id="IPR041282">
    <property type="entry name" value="FYVE_2"/>
</dbReference>
<dbReference type="InterPro" id="IPR043566">
    <property type="entry name" value="Rabphilin/DOC2/Noc2"/>
</dbReference>
<organism evidence="7 8">
    <name type="scientific">Syphacia muris</name>
    <dbReference type="NCBI Taxonomy" id="451379"/>
    <lineage>
        <taxon>Eukaryota</taxon>
        <taxon>Metazoa</taxon>
        <taxon>Ecdysozoa</taxon>
        <taxon>Nematoda</taxon>
        <taxon>Chromadorea</taxon>
        <taxon>Rhabditida</taxon>
        <taxon>Spirurina</taxon>
        <taxon>Oxyuridomorpha</taxon>
        <taxon>Oxyuroidea</taxon>
        <taxon>Oxyuridae</taxon>
        <taxon>Syphacia</taxon>
    </lineage>
</organism>
<dbReference type="InterPro" id="IPR010911">
    <property type="entry name" value="Rab_BD"/>
</dbReference>
<dbReference type="InterPro" id="IPR013083">
    <property type="entry name" value="Znf_RING/FYVE/PHD"/>
</dbReference>
<dbReference type="Gene3D" id="3.30.40.10">
    <property type="entry name" value="Zinc/RING finger domain, C3HC4 (zinc finger)"/>
    <property type="match status" value="1"/>
</dbReference>
<dbReference type="STRING" id="451379.A0A0N5AA49"/>
<dbReference type="Proteomes" id="UP000046393">
    <property type="component" value="Unplaced"/>
</dbReference>
<evidence type="ECO:0000313" key="7">
    <source>
        <dbReference type="Proteomes" id="UP000046393"/>
    </source>
</evidence>
<dbReference type="GO" id="GO:0031267">
    <property type="term" value="F:small GTPase binding"/>
    <property type="evidence" value="ECO:0007669"/>
    <property type="project" value="InterPro"/>
</dbReference>
<evidence type="ECO:0000313" key="8">
    <source>
        <dbReference type="WBParaSite" id="SMUV_0000101501-mRNA-1"/>
    </source>
</evidence>
<reference evidence="8" key="1">
    <citation type="submission" date="2017-02" db="UniProtKB">
        <authorList>
            <consortium name="WormBaseParasite"/>
        </authorList>
    </citation>
    <scope>IDENTIFICATION</scope>
</reference>
<protein>
    <submittedName>
        <fullName evidence="8">FYVE-type domain-containing protein</fullName>
    </submittedName>
</protein>
<accession>A0A0N5AA49</accession>
<dbReference type="GO" id="GO:0008270">
    <property type="term" value="F:zinc ion binding"/>
    <property type="evidence" value="ECO:0007669"/>
    <property type="project" value="UniProtKB-KW"/>
</dbReference>
<proteinExistence type="predicted"/>
<keyword evidence="2 4" id="KW-0863">Zinc-finger</keyword>
<dbReference type="AlphaFoldDB" id="A0A0N5AA49"/>
<dbReference type="PROSITE" id="PS50178">
    <property type="entry name" value="ZF_FYVE"/>
    <property type="match status" value="1"/>
</dbReference>
<dbReference type="PANTHER" id="PTHR45729">
    <property type="entry name" value="RABPHILIN, ISOFORM A"/>
    <property type="match status" value="1"/>
</dbReference>
<evidence type="ECO:0000256" key="3">
    <source>
        <dbReference type="ARBA" id="ARBA00022833"/>
    </source>
</evidence>
<dbReference type="Pfam" id="PF02318">
    <property type="entry name" value="FYVE_2"/>
    <property type="match status" value="1"/>
</dbReference>
<evidence type="ECO:0000256" key="2">
    <source>
        <dbReference type="ARBA" id="ARBA00022771"/>
    </source>
</evidence>
<feature type="domain" description="FYVE-type" evidence="5">
    <location>
        <begin position="96"/>
        <end position="158"/>
    </location>
</feature>
<name>A0A0N5AA49_9BILA</name>